<dbReference type="InterPro" id="IPR058886">
    <property type="entry name" value="SWIB_eIF2D"/>
</dbReference>
<dbReference type="InterPro" id="IPR048247">
    <property type="entry name" value="eIF2D_N"/>
</dbReference>
<dbReference type="KEGG" id="crq:GCK72_006098"/>
<dbReference type="CTD" id="9800342"/>
<reference evidence="4 5" key="1">
    <citation type="submission" date="2019-12" db="EMBL/GenBank/DDBJ databases">
        <title>Chromosome-level assembly of the Caenorhabditis remanei genome.</title>
        <authorList>
            <person name="Teterina A.A."/>
            <person name="Willis J.H."/>
            <person name="Phillips P.C."/>
        </authorList>
    </citation>
    <scope>NUCLEOTIDE SEQUENCE [LARGE SCALE GENOMIC DNA]</scope>
    <source>
        <strain evidence="4 5">PX506</strain>
        <tissue evidence="4">Whole organism</tissue>
    </source>
</reference>
<dbReference type="SUPFAM" id="SSF88697">
    <property type="entry name" value="PUA domain-like"/>
    <property type="match status" value="1"/>
</dbReference>
<dbReference type="PROSITE" id="PS50890">
    <property type="entry name" value="PUA"/>
    <property type="match status" value="1"/>
</dbReference>
<dbReference type="Gene3D" id="3.10.400.20">
    <property type="match status" value="1"/>
</dbReference>
<evidence type="ECO:0000313" key="5">
    <source>
        <dbReference type="Proteomes" id="UP000483820"/>
    </source>
</evidence>
<organism evidence="4 5">
    <name type="scientific">Caenorhabditis remanei</name>
    <name type="common">Caenorhabditis vulgaris</name>
    <dbReference type="NCBI Taxonomy" id="31234"/>
    <lineage>
        <taxon>Eukaryota</taxon>
        <taxon>Metazoa</taxon>
        <taxon>Ecdysozoa</taxon>
        <taxon>Nematoda</taxon>
        <taxon>Chromadorea</taxon>
        <taxon>Rhabditida</taxon>
        <taxon>Rhabditina</taxon>
        <taxon>Rhabditomorpha</taxon>
        <taxon>Rhabditoidea</taxon>
        <taxon>Rhabditidae</taxon>
        <taxon>Peloderinae</taxon>
        <taxon>Caenorhabditis</taxon>
    </lineage>
</organism>
<dbReference type="Gene3D" id="3.30.780.10">
    <property type="entry name" value="SUI1-like domain"/>
    <property type="match status" value="1"/>
</dbReference>
<feature type="compositionally biased region" description="Acidic residues" evidence="2">
    <location>
        <begin position="200"/>
        <end position="214"/>
    </location>
</feature>
<dbReference type="GO" id="GO:0003743">
    <property type="term" value="F:translation initiation factor activity"/>
    <property type="evidence" value="ECO:0007669"/>
    <property type="project" value="InterPro"/>
</dbReference>
<feature type="region of interest" description="Disordered" evidence="2">
    <location>
        <begin position="198"/>
        <end position="227"/>
    </location>
</feature>
<evidence type="ECO:0000313" key="4">
    <source>
        <dbReference type="EMBL" id="KAF1766142.1"/>
    </source>
</evidence>
<evidence type="ECO:0000256" key="1">
    <source>
        <dbReference type="ARBA" id="ARBA00022490"/>
    </source>
</evidence>
<dbReference type="GO" id="GO:0001731">
    <property type="term" value="P:formation of translation preinitiation complex"/>
    <property type="evidence" value="ECO:0007669"/>
    <property type="project" value="InterPro"/>
</dbReference>
<keyword evidence="1" id="KW-0963">Cytoplasm</keyword>
<dbReference type="InterPro" id="IPR057429">
    <property type="entry name" value="WH_eIF2D"/>
</dbReference>
<dbReference type="CDD" id="cd11610">
    <property type="entry name" value="eIF2D_N"/>
    <property type="match status" value="1"/>
</dbReference>
<dbReference type="InterPro" id="IPR041366">
    <property type="entry name" value="Pre-PUA"/>
</dbReference>
<evidence type="ECO:0000259" key="3">
    <source>
        <dbReference type="PROSITE" id="PS50296"/>
    </source>
</evidence>
<dbReference type="PROSITE" id="PS50296">
    <property type="entry name" value="SUI1"/>
    <property type="match status" value="1"/>
</dbReference>
<dbReference type="SUPFAM" id="SSF55159">
    <property type="entry name" value="eIF1-like"/>
    <property type="match status" value="1"/>
</dbReference>
<dbReference type="Pfam" id="PF01253">
    <property type="entry name" value="SUI1"/>
    <property type="match status" value="1"/>
</dbReference>
<dbReference type="Pfam" id="PF25304">
    <property type="entry name" value="WHD_eIF2D"/>
    <property type="match status" value="1"/>
</dbReference>
<protein>
    <recommendedName>
        <fullName evidence="3">SUI1 domain-containing protein</fullName>
    </recommendedName>
</protein>
<dbReference type="InterPro" id="IPR048248">
    <property type="entry name" value="PUA_eIF2d-like"/>
</dbReference>
<dbReference type="CDD" id="cd11608">
    <property type="entry name" value="eIF2D_C"/>
    <property type="match status" value="1"/>
</dbReference>
<dbReference type="InterPro" id="IPR039757">
    <property type="entry name" value="EIF2D"/>
</dbReference>
<gene>
    <name evidence="4" type="ORF">GCK72_006098</name>
</gene>
<dbReference type="Proteomes" id="UP000483820">
    <property type="component" value="Chromosome II"/>
</dbReference>
<dbReference type="InterPro" id="IPR015947">
    <property type="entry name" value="PUA-like_sf"/>
</dbReference>
<feature type="domain" description="SUI1" evidence="3">
    <location>
        <begin position="462"/>
        <end position="535"/>
    </location>
</feature>
<accession>A0A6A5HJR8</accession>
<evidence type="ECO:0000256" key="2">
    <source>
        <dbReference type="SAM" id="MobiDB-lite"/>
    </source>
</evidence>
<dbReference type="InterPro" id="IPR036877">
    <property type="entry name" value="SUI1_dom_sf"/>
</dbReference>
<dbReference type="RefSeq" id="XP_003109095.2">
    <property type="nucleotide sequence ID" value="XM_003109047.2"/>
</dbReference>
<proteinExistence type="predicted"/>
<dbReference type="InterPro" id="IPR039759">
    <property type="entry name" value="eIF2D_SUI1"/>
</dbReference>
<dbReference type="Pfam" id="PF17832">
    <property type="entry name" value="Pre-PUA"/>
    <property type="match status" value="1"/>
</dbReference>
<dbReference type="EMBL" id="WUAV01000002">
    <property type="protein sequence ID" value="KAF1766142.1"/>
    <property type="molecule type" value="Genomic_DNA"/>
</dbReference>
<dbReference type="PANTHER" id="PTHR12217">
    <property type="entry name" value="EUKARYOTIC TRANSLATION INITIATION FACTOR 2D"/>
    <property type="match status" value="1"/>
</dbReference>
<dbReference type="GeneID" id="9800342"/>
<dbReference type="AlphaFoldDB" id="A0A6A5HJR8"/>
<dbReference type="InterPro" id="IPR001950">
    <property type="entry name" value="SUI1"/>
</dbReference>
<comment type="caution">
    <text evidence="4">The sequence shown here is derived from an EMBL/GenBank/DDBJ whole genome shotgun (WGS) entry which is preliminary data.</text>
</comment>
<sequence length="553" mass="62481">MFKKPFAVKKNTNQRNSDSRKLFNRLKEEIDAESNIDKKGQVAQVKLTNFDGNQMNVYTIDKVPQLFEFSESGNIYPTVFYMWNNPKAFPVLVCHYPVLSYLENGADLMLPGVIRSETFQLPTFRKGVPVAIAFHCTETGTVCGPSAIGCSLMSSDEMVACGFKGKGVQVLHVFRDELWSFGPKGFPPSYSVASWNTYGEETDESDEDEEEFEEKQDREESVGVPPKPTVNEIEEEIIPEEPMENLLTRCFLAGLKYRFTRNMLPMDVGQFYTQCVLACVPDGRKLDMKKTHFKKFATFLEEINDLGDEWIIKIVPSKQKKGADVVGDVNFSNKLFRDFEVSDECTVDKAPEDKSKFEAPVISEYFAITEPTLRLFPKFSKGDLMSAKEIREMVTSYVNENKLAAGKSVRLDPILCSITRIKSDTAPWADLMKAIHGRMTATWHIRWADGRELVRKISPPLVEFKIENRAGNKKVTLINGLAMFGIDIRTICHQIQTGVATSVTSQWEVAGVEGPQVLVQGNQIHFVVDLLIKSYGIDKKFMKGTELAVKKKK</sequence>
<dbReference type="Pfam" id="PF26292">
    <property type="entry name" value="PUA_elF2D"/>
    <property type="match status" value="1"/>
</dbReference>
<dbReference type="CDD" id="cd21156">
    <property type="entry name" value="PUA_eIF2d-like"/>
    <property type="match status" value="1"/>
</dbReference>
<dbReference type="Pfam" id="PF26291">
    <property type="entry name" value="SWIB_eIF2D"/>
    <property type="match status" value="1"/>
</dbReference>
<dbReference type="PANTHER" id="PTHR12217:SF4">
    <property type="entry name" value="EUKARYOTIC TRANSLATION INITIATION FACTOR 2D"/>
    <property type="match status" value="1"/>
</dbReference>
<name>A0A6A5HJR8_CAERE</name>